<reference evidence="3" key="1">
    <citation type="submission" date="2021-07" db="EMBL/GenBank/DDBJ databases">
        <authorList>
            <person name="Durling M."/>
        </authorList>
    </citation>
    <scope>NUCLEOTIDE SEQUENCE</scope>
</reference>
<comment type="caution">
    <text evidence="3">The sequence shown here is derived from an EMBL/GenBank/DDBJ whole genome shotgun (WGS) entry which is preliminary data.</text>
</comment>
<dbReference type="AlphaFoldDB" id="A0A9N9KND2"/>
<proteinExistence type="predicted"/>
<evidence type="ECO:0000313" key="3">
    <source>
        <dbReference type="EMBL" id="CAG8950291.1"/>
    </source>
</evidence>
<evidence type="ECO:0000256" key="2">
    <source>
        <dbReference type="SAM" id="Phobius"/>
    </source>
</evidence>
<sequence>MLLPSVFFAVTVLSILVAGIPVTSTGTGALSTRGLRTEMRTGLRGVFGSRREGTGLFAKSKTQTQEGEKVNPIKGTPLAKGEPGSSHVEPLRKSNLPPKIPEKNVIWIQGKPIPKGAPGNPHVEPPLRKSNLPNPKHNGIWIQGKPIPKGAPGNPH</sequence>
<keyword evidence="2" id="KW-1133">Transmembrane helix</keyword>
<protein>
    <submittedName>
        <fullName evidence="3">Uncharacterized protein</fullName>
    </submittedName>
</protein>
<keyword evidence="4" id="KW-1185">Reference proteome</keyword>
<evidence type="ECO:0000313" key="4">
    <source>
        <dbReference type="Proteomes" id="UP000696280"/>
    </source>
</evidence>
<feature type="region of interest" description="Disordered" evidence="1">
    <location>
        <begin position="114"/>
        <end position="156"/>
    </location>
</feature>
<organism evidence="3 4">
    <name type="scientific">Hymenoscyphus fraxineus</name>
    <dbReference type="NCBI Taxonomy" id="746836"/>
    <lineage>
        <taxon>Eukaryota</taxon>
        <taxon>Fungi</taxon>
        <taxon>Dikarya</taxon>
        <taxon>Ascomycota</taxon>
        <taxon>Pezizomycotina</taxon>
        <taxon>Leotiomycetes</taxon>
        <taxon>Helotiales</taxon>
        <taxon>Helotiaceae</taxon>
        <taxon>Hymenoscyphus</taxon>
    </lineage>
</organism>
<name>A0A9N9KND2_9HELO</name>
<dbReference type="EMBL" id="CAJVRL010000037">
    <property type="protein sequence ID" value="CAG8950291.1"/>
    <property type="molecule type" value="Genomic_DNA"/>
</dbReference>
<feature type="transmembrane region" description="Helical" evidence="2">
    <location>
        <begin position="6"/>
        <end position="30"/>
    </location>
</feature>
<keyword evidence="2" id="KW-0472">Membrane</keyword>
<evidence type="ECO:0000256" key="1">
    <source>
        <dbReference type="SAM" id="MobiDB-lite"/>
    </source>
</evidence>
<dbReference type="Proteomes" id="UP000696280">
    <property type="component" value="Unassembled WGS sequence"/>
</dbReference>
<accession>A0A9N9KND2</accession>
<dbReference type="OrthoDB" id="10397175at2759"/>
<feature type="region of interest" description="Disordered" evidence="1">
    <location>
        <begin position="55"/>
        <end position="97"/>
    </location>
</feature>
<keyword evidence="2" id="KW-0812">Transmembrane</keyword>
<gene>
    <name evidence="3" type="ORF">HYFRA_00006784</name>
</gene>